<dbReference type="VEuPathDB" id="AmoebaDB:NF0105600"/>
<protein>
    <recommendedName>
        <fullName evidence="3">Phytanoyl-CoA dioxygenase</fullName>
    </recommendedName>
</protein>
<dbReference type="VEuPathDB" id="AmoebaDB:NfTy_060620"/>
<dbReference type="InterPro" id="IPR008775">
    <property type="entry name" value="Phytyl_CoA_dOase-like"/>
</dbReference>
<dbReference type="Pfam" id="PF05721">
    <property type="entry name" value="PhyH"/>
    <property type="match status" value="1"/>
</dbReference>
<reference evidence="1 2" key="1">
    <citation type="journal article" date="2019" name="Sci. Rep.">
        <title>Nanopore sequencing improves the draft genome of the human pathogenic amoeba Naegleria fowleri.</title>
        <authorList>
            <person name="Liechti N."/>
            <person name="Schurch N."/>
            <person name="Bruggmann R."/>
            <person name="Wittwer M."/>
        </authorList>
    </citation>
    <scope>NUCLEOTIDE SEQUENCE [LARGE SCALE GENOMIC DNA]</scope>
    <source>
        <strain evidence="1 2">ATCC 30894</strain>
    </source>
</reference>
<proteinExistence type="predicted"/>
<accession>A0A6A5BDZ5</accession>
<dbReference type="VEuPathDB" id="AmoebaDB:FDP41_009203"/>
<dbReference type="OMA" id="TEWRTIS"/>
<dbReference type="RefSeq" id="XP_044557015.1">
    <property type="nucleotide sequence ID" value="XM_044713137.1"/>
</dbReference>
<dbReference type="AlphaFoldDB" id="A0A6A5BDZ5"/>
<dbReference type="SUPFAM" id="SSF51197">
    <property type="entry name" value="Clavaminate synthase-like"/>
    <property type="match status" value="1"/>
</dbReference>
<organism evidence="1 2">
    <name type="scientific">Naegleria fowleri</name>
    <name type="common">Brain eating amoeba</name>
    <dbReference type="NCBI Taxonomy" id="5763"/>
    <lineage>
        <taxon>Eukaryota</taxon>
        <taxon>Discoba</taxon>
        <taxon>Heterolobosea</taxon>
        <taxon>Tetramitia</taxon>
        <taxon>Eutetramitia</taxon>
        <taxon>Vahlkampfiidae</taxon>
        <taxon>Naegleria</taxon>
    </lineage>
</organism>
<dbReference type="PANTHER" id="PTHR31630">
    <property type="entry name" value="PHYTANOYL-COA DIOXYGENASE-RELATED-RELATED"/>
    <property type="match status" value="1"/>
</dbReference>
<dbReference type="PANTHER" id="PTHR31630:SF6">
    <property type="entry name" value="PHYTANOYL-COA DIOXYGENASE-RELATED"/>
    <property type="match status" value="1"/>
</dbReference>
<evidence type="ECO:0008006" key="3">
    <source>
        <dbReference type="Google" id="ProtNLM"/>
    </source>
</evidence>
<evidence type="ECO:0000313" key="1">
    <source>
        <dbReference type="EMBL" id="KAF0972300.1"/>
    </source>
</evidence>
<name>A0A6A5BDZ5_NAEFO</name>
<dbReference type="OrthoDB" id="2328924at2759"/>
<gene>
    <name evidence="1" type="ORF">FDP41_009203</name>
</gene>
<dbReference type="Gene3D" id="2.60.120.620">
    <property type="entry name" value="q2cbj1_9rhob like domain"/>
    <property type="match status" value="1"/>
</dbReference>
<evidence type="ECO:0000313" key="2">
    <source>
        <dbReference type="Proteomes" id="UP000444721"/>
    </source>
</evidence>
<sequence length="369" mass="42558">MPSSSSSTTSTTTTSQLSLNFLSEIPSQVPCDESDPTFTKSFDPLTQMDQAKEFFREWGFAVFRNVLNSEQVEKSIQDVMDYLESGQVLNTYAGDLLKRHETQLKRENPSTWINSNWPSMKEEGILGVPPVFTKQAMDNRQQELLYHVFKEMTDLRRMVVPKKKTEEKLVVVDTEVKDFPEHKSKRNVHFDRNPWSYVYDLNSLSGAFPHDYLYLPGFCVEYNEAGRYDDGIVKLQALLNFVDNREQDGGFIIVPKFHKYFLQWVQATKKTLGAKHHSSFLVLNSIQKEIAEKGVRLPLRAGDLLIWDIVMPHGSAPNDSDRYRLCQFLKMFPAQPLKKERMKVIQKAVDLNGMQLTELGAKLFGLKEW</sequence>
<dbReference type="GeneID" id="68116420"/>
<comment type="caution">
    <text evidence="1">The sequence shown here is derived from an EMBL/GenBank/DDBJ whole genome shotgun (WGS) entry which is preliminary data.</text>
</comment>
<keyword evidence="2" id="KW-1185">Reference proteome</keyword>
<dbReference type="Proteomes" id="UP000444721">
    <property type="component" value="Unassembled WGS sequence"/>
</dbReference>
<dbReference type="EMBL" id="VFQX01000068">
    <property type="protein sequence ID" value="KAF0972300.1"/>
    <property type="molecule type" value="Genomic_DNA"/>
</dbReference>